<name>A0AAX6I0K5_IRIPA</name>
<evidence type="ECO:0000256" key="1">
    <source>
        <dbReference type="SAM" id="MobiDB-lite"/>
    </source>
</evidence>
<dbReference type="EMBL" id="JANAVB010005597">
    <property type="protein sequence ID" value="KAJ6846816.1"/>
    <property type="molecule type" value="Genomic_DNA"/>
</dbReference>
<organism evidence="2 3">
    <name type="scientific">Iris pallida</name>
    <name type="common">Sweet iris</name>
    <dbReference type="NCBI Taxonomy" id="29817"/>
    <lineage>
        <taxon>Eukaryota</taxon>
        <taxon>Viridiplantae</taxon>
        <taxon>Streptophyta</taxon>
        <taxon>Embryophyta</taxon>
        <taxon>Tracheophyta</taxon>
        <taxon>Spermatophyta</taxon>
        <taxon>Magnoliopsida</taxon>
        <taxon>Liliopsida</taxon>
        <taxon>Asparagales</taxon>
        <taxon>Iridaceae</taxon>
        <taxon>Iridoideae</taxon>
        <taxon>Irideae</taxon>
        <taxon>Iris</taxon>
    </lineage>
</organism>
<comment type="caution">
    <text evidence="2">The sequence shown here is derived from an EMBL/GenBank/DDBJ whole genome shotgun (WGS) entry which is preliminary data.</text>
</comment>
<proteinExistence type="predicted"/>
<reference evidence="2" key="2">
    <citation type="submission" date="2023-04" db="EMBL/GenBank/DDBJ databases">
        <authorList>
            <person name="Bruccoleri R.E."/>
            <person name="Oakeley E.J."/>
            <person name="Faust A.-M."/>
            <person name="Dessus-Babus S."/>
            <person name="Altorfer M."/>
            <person name="Burckhardt D."/>
            <person name="Oertli M."/>
            <person name="Naumann U."/>
            <person name="Petersen F."/>
            <person name="Wong J."/>
        </authorList>
    </citation>
    <scope>NUCLEOTIDE SEQUENCE</scope>
    <source>
        <strain evidence="2">GSM-AAB239-AS_SAM_17_03QT</strain>
        <tissue evidence="2">Leaf</tissue>
    </source>
</reference>
<feature type="compositionally biased region" description="Low complexity" evidence="1">
    <location>
        <begin position="1"/>
        <end position="19"/>
    </location>
</feature>
<dbReference type="AlphaFoldDB" id="A0AAX6I0K5"/>
<sequence>MSTSAQKRATQAAAAAAARSAEDNKITIGPKSSELEKDGKETGILYHGPISSTIKKVKLFFLSLDRLPLGISGTRHNIHDFS</sequence>
<accession>A0AAX6I0K5</accession>
<keyword evidence="3" id="KW-1185">Reference proteome</keyword>
<feature type="region of interest" description="Disordered" evidence="1">
    <location>
        <begin position="1"/>
        <end position="40"/>
    </location>
</feature>
<reference evidence="2" key="1">
    <citation type="journal article" date="2023" name="GigaByte">
        <title>Genome assembly of the bearded iris, Iris pallida Lam.</title>
        <authorList>
            <person name="Bruccoleri R.E."/>
            <person name="Oakeley E.J."/>
            <person name="Faust A.M.E."/>
            <person name="Altorfer M."/>
            <person name="Dessus-Babus S."/>
            <person name="Burckhardt D."/>
            <person name="Oertli M."/>
            <person name="Naumann U."/>
            <person name="Petersen F."/>
            <person name="Wong J."/>
        </authorList>
    </citation>
    <scope>NUCLEOTIDE SEQUENCE</scope>
    <source>
        <strain evidence="2">GSM-AAB239-AS_SAM_17_03QT</strain>
    </source>
</reference>
<gene>
    <name evidence="2" type="ORF">M6B38_283415</name>
</gene>
<evidence type="ECO:0000313" key="2">
    <source>
        <dbReference type="EMBL" id="KAJ6846816.1"/>
    </source>
</evidence>
<evidence type="ECO:0000313" key="3">
    <source>
        <dbReference type="Proteomes" id="UP001140949"/>
    </source>
</evidence>
<protein>
    <submittedName>
        <fullName evidence="2">Uncharacterized protein</fullName>
    </submittedName>
</protein>
<dbReference type="Proteomes" id="UP001140949">
    <property type="component" value="Unassembled WGS sequence"/>
</dbReference>